<dbReference type="AlphaFoldDB" id="A0A8S3TC07"/>
<dbReference type="PANTHER" id="PTHR22380:SF1">
    <property type="entry name" value="TESTIS-EXPRESSED PROTEIN 15"/>
    <property type="match status" value="1"/>
</dbReference>
<reference evidence="2" key="1">
    <citation type="submission" date="2021-03" db="EMBL/GenBank/DDBJ databases">
        <authorList>
            <person name="Bekaert M."/>
        </authorList>
    </citation>
    <scope>NUCLEOTIDE SEQUENCE</scope>
</reference>
<proteinExistence type="predicted"/>
<evidence type="ECO:0000313" key="2">
    <source>
        <dbReference type="EMBL" id="CAG2231024.1"/>
    </source>
</evidence>
<gene>
    <name evidence="2" type="ORF">MEDL_43874</name>
</gene>
<accession>A0A8S3TC07</accession>
<dbReference type="GO" id="GO:0010569">
    <property type="term" value="P:regulation of double-strand break repair via homologous recombination"/>
    <property type="evidence" value="ECO:0007669"/>
    <property type="project" value="InterPro"/>
</dbReference>
<feature type="compositionally biased region" description="Polar residues" evidence="1">
    <location>
        <begin position="157"/>
        <end position="174"/>
    </location>
</feature>
<evidence type="ECO:0000256" key="1">
    <source>
        <dbReference type="SAM" id="MobiDB-lite"/>
    </source>
</evidence>
<protein>
    <submittedName>
        <fullName evidence="2">Uncharacterized protein</fullName>
    </submittedName>
</protein>
<name>A0A8S3TC07_MYTED</name>
<keyword evidence="3" id="KW-1185">Reference proteome</keyword>
<dbReference type="PANTHER" id="PTHR22380">
    <property type="entry name" value="TESTIS-EXPRESSED PROTEIN 15"/>
    <property type="match status" value="1"/>
</dbReference>
<dbReference type="EMBL" id="CAJPWZ010002131">
    <property type="protein sequence ID" value="CAG2231024.1"/>
    <property type="molecule type" value="Genomic_DNA"/>
</dbReference>
<dbReference type="InterPro" id="IPR026616">
    <property type="entry name" value="TEX15"/>
</dbReference>
<dbReference type="Proteomes" id="UP000683360">
    <property type="component" value="Unassembled WGS sequence"/>
</dbReference>
<feature type="region of interest" description="Disordered" evidence="1">
    <location>
        <begin position="115"/>
        <end position="174"/>
    </location>
</feature>
<dbReference type="GO" id="GO:0007140">
    <property type="term" value="P:male meiotic nuclear division"/>
    <property type="evidence" value="ECO:0007669"/>
    <property type="project" value="InterPro"/>
</dbReference>
<feature type="compositionally biased region" description="Basic and acidic residues" evidence="1">
    <location>
        <begin position="135"/>
        <end position="156"/>
    </location>
</feature>
<sequence>MNLQPTMSVEPTPNYDSHINQLKPSPMDVLSIQNHRSQIYLYEYDDDCEPVQRPRQCLPYALITYTKIKDVPQTPISGASASKYNRPYKPTEVKVTETSELTSIPVLLNRNMSEAPPLKITSAPSFIKNPKHQLSKQERRELFERQHADSLRRQSQEPRPSTESYETNKIYYTNTDYSKTQTRQDPRMKNLPFVPPQPANIVKQQQSTNTMDPRRLSNERPNRSMGYQKQLSVNIPRQRHMSGGSPSPEGDISDALTDLIVKNQVKVDAFGRPVLAIPSPVKSEEEKMQAINQKFAEEIQKHLQMTGPIDVPKTAMEEDYTPQPMEIESSESLEDSKQDKNDMLEFDSKISELLNEASLKPIENVEIKTQQEVKESGNEKPLDDSDDELPTLKRPKAKTIDTSTVEEDDDDEKLIIADMDVESKKQEVLEKRKSHEGSLEKDLLTFVSREDIKKKIQAQII</sequence>
<dbReference type="GO" id="GO:0005634">
    <property type="term" value="C:nucleus"/>
    <property type="evidence" value="ECO:0007669"/>
    <property type="project" value="TreeGrafter"/>
</dbReference>
<feature type="region of interest" description="Disordered" evidence="1">
    <location>
        <begin position="365"/>
        <end position="414"/>
    </location>
</feature>
<feature type="compositionally biased region" description="Basic and acidic residues" evidence="1">
    <location>
        <begin position="212"/>
        <end position="222"/>
    </location>
</feature>
<feature type="compositionally biased region" description="Basic and acidic residues" evidence="1">
    <location>
        <begin position="365"/>
        <end position="383"/>
    </location>
</feature>
<dbReference type="OrthoDB" id="10054471at2759"/>
<feature type="region of interest" description="Disordered" evidence="1">
    <location>
        <begin position="203"/>
        <end position="226"/>
    </location>
</feature>
<organism evidence="2 3">
    <name type="scientific">Mytilus edulis</name>
    <name type="common">Blue mussel</name>
    <dbReference type="NCBI Taxonomy" id="6550"/>
    <lineage>
        <taxon>Eukaryota</taxon>
        <taxon>Metazoa</taxon>
        <taxon>Spiralia</taxon>
        <taxon>Lophotrochozoa</taxon>
        <taxon>Mollusca</taxon>
        <taxon>Bivalvia</taxon>
        <taxon>Autobranchia</taxon>
        <taxon>Pteriomorphia</taxon>
        <taxon>Mytilida</taxon>
        <taxon>Mytiloidea</taxon>
        <taxon>Mytilidae</taxon>
        <taxon>Mytilinae</taxon>
        <taxon>Mytilus</taxon>
    </lineage>
</organism>
<evidence type="ECO:0000313" key="3">
    <source>
        <dbReference type="Proteomes" id="UP000683360"/>
    </source>
</evidence>
<comment type="caution">
    <text evidence="2">The sequence shown here is derived from an EMBL/GenBank/DDBJ whole genome shotgun (WGS) entry which is preliminary data.</text>
</comment>
<feature type="region of interest" description="Disordered" evidence="1">
    <location>
        <begin position="1"/>
        <end position="22"/>
    </location>
</feature>
<dbReference type="GO" id="GO:0007130">
    <property type="term" value="P:synaptonemal complex assembly"/>
    <property type="evidence" value="ECO:0007669"/>
    <property type="project" value="TreeGrafter"/>
</dbReference>